<reference evidence="1" key="1">
    <citation type="submission" date="2022-10" db="EMBL/GenBank/DDBJ databases">
        <title>The complete genomes of actinobacterial strains from the NBC collection.</title>
        <authorList>
            <person name="Joergensen T.S."/>
            <person name="Alvarez Arevalo M."/>
            <person name="Sterndorff E.B."/>
            <person name="Faurdal D."/>
            <person name="Vuksanovic O."/>
            <person name="Mourched A.-S."/>
            <person name="Charusanti P."/>
            <person name="Shaw S."/>
            <person name="Blin K."/>
            <person name="Weber T."/>
        </authorList>
    </citation>
    <scope>NUCLEOTIDE SEQUENCE</scope>
    <source>
        <strain evidence="1">NBC_00119</strain>
    </source>
</reference>
<protein>
    <submittedName>
        <fullName evidence="1">Uncharacterized protein</fullName>
    </submittedName>
</protein>
<organism evidence="1">
    <name type="scientific">Streptomyces sp. NBC_00119</name>
    <dbReference type="NCBI Taxonomy" id="2975659"/>
    <lineage>
        <taxon>Bacteria</taxon>
        <taxon>Bacillati</taxon>
        <taxon>Actinomycetota</taxon>
        <taxon>Actinomycetes</taxon>
        <taxon>Kitasatosporales</taxon>
        <taxon>Streptomycetaceae</taxon>
        <taxon>Streptomyces</taxon>
    </lineage>
</organism>
<sequence length="70" mass="7777">MHGRYIRRLSDAPLGGAAVVIELTVYRFKRLNSARPAVTFAKQIPSLTSPHARYTPLLRGVSRFSPLARA</sequence>
<proteinExistence type="predicted"/>
<accession>A0AAU1U0A8</accession>
<dbReference type="AlphaFoldDB" id="A0AAU1U0A8"/>
<gene>
    <name evidence="1" type="ORF">OHU69_03155</name>
</gene>
<dbReference type="EMBL" id="CP108195">
    <property type="protein sequence ID" value="WTS10171.1"/>
    <property type="molecule type" value="Genomic_DNA"/>
</dbReference>
<name>A0AAU1U0A8_9ACTN</name>
<evidence type="ECO:0000313" key="1">
    <source>
        <dbReference type="EMBL" id="WTS10171.1"/>
    </source>
</evidence>